<comment type="caution">
    <text evidence="2">The sequence shown here is derived from an EMBL/GenBank/DDBJ whole genome shotgun (WGS) entry which is preliminary data.</text>
</comment>
<dbReference type="GO" id="GO:0005886">
    <property type="term" value="C:plasma membrane"/>
    <property type="evidence" value="ECO:0007669"/>
    <property type="project" value="TreeGrafter"/>
</dbReference>
<dbReference type="EMBL" id="JRHC01000003">
    <property type="protein sequence ID" value="KJF43271.1"/>
    <property type="molecule type" value="Genomic_DNA"/>
</dbReference>
<dbReference type="AlphaFoldDB" id="A0A0D8J9T1"/>
<dbReference type="RefSeq" id="WP_045030472.1">
    <property type="nucleotide sequence ID" value="NZ_JRHC01000003.1"/>
</dbReference>
<dbReference type="Proteomes" id="UP000032544">
    <property type="component" value="Unassembled WGS sequence"/>
</dbReference>
<keyword evidence="1" id="KW-0472">Membrane</keyword>
<feature type="transmembrane region" description="Helical" evidence="1">
    <location>
        <begin position="419"/>
        <end position="436"/>
    </location>
</feature>
<feature type="transmembrane region" description="Helical" evidence="1">
    <location>
        <begin position="396"/>
        <end position="413"/>
    </location>
</feature>
<dbReference type="InterPro" id="IPR010364">
    <property type="entry name" value="Uncharacterised_IM_CreD"/>
</dbReference>
<evidence type="ECO:0000313" key="3">
    <source>
        <dbReference type="Proteomes" id="UP000032544"/>
    </source>
</evidence>
<organism evidence="2 3">
    <name type="scientific">Draconibacterium sediminis</name>
    <dbReference type="NCBI Taxonomy" id="1544798"/>
    <lineage>
        <taxon>Bacteria</taxon>
        <taxon>Pseudomonadati</taxon>
        <taxon>Bacteroidota</taxon>
        <taxon>Bacteroidia</taxon>
        <taxon>Marinilabiliales</taxon>
        <taxon>Prolixibacteraceae</taxon>
        <taxon>Draconibacterium</taxon>
    </lineage>
</organism>
<dbReference type="STRING" id="1544798.LH29_13545"/>
<keyword evidence="3" id="KW-1185">Reference proteome</keyword>
<dbReference type="PANTHER" id="PTHR30092">
    <property type="entry name" value="INNER MEMBRANE PROTEIN CRED"/>
    <property type="match status" value="1"/>
</dbReference>
<sequence length="446" mass="50886">MEKQENILDRLGIRFHRTLSFKLLVIGMLIIILLIPKVMIMELIGERQSNSFQVVDEVMCKWSNEQLISGPVLFVPFKKKIYNEEEDTYNEVTRYATFLPKELSVNGTLLPKQLQRSIYNVDVYEAELAITGNFKDIDLEKQNIESSDIMWEDAQLQLSISDLRGINKGLELNWNDKAYTFSPGKASSPIGHSGVSIPLKEIYTSNLNGAFTIKLQLKGSQNLMFTPLGEQTSVHLESTWNDPGFTGNYLPADRNVDDNGFQADWSVLHFNRNYPQQWISTNQSLNQNDIENSKFGVEMVSLADHYQKNIRSAKYAILIIIITFVVFFMFEVLSKERIHPFQYIMVGSAISIFYLLLLSISEHLGFNLAYLVAALAVIILVFFYTRSFMPKLKNQLGTSLGLAGCYSFIFILLQLESFALLTGSIGLFVLLAALMYSTRKVNWYKE</sequence>
<keyword evidence="1" id="KW-0812">Transmembrane</keyword>
<proteinExistence type="predicted"/>
<evidence type="ECO:0008006" key="4">
    <source>
        <dbReference type="Google" id="ProtNLM"/>
    </source>
</evidence>
<name>A0A0D8J9T1_9BACT</name>
<accession>A0A0D8J9T1</accession>
<keyword evidence="1" id="KW-1133">Transmembrane helix</keyword>
<feature type="transmembrane region" description="Helical" evidence="1">
    <location>
        <begin position="315"/>
        <end position="334"/>
    </location>
</feature>
<feature type="transmembrane region" description="Helical" evidence="1">
    <location>
        <begin position="21"/>
        <end position="40"/>
    </location>
</feature>
<evidence type="ECO:0000256" key="1">
    <source>
        <dbReference type="SAM" id="Phobius"/>
    </source>
</evidence>
<dbReference type="PIRSF" id="PIRSF004548">
    <property type="entry name" value="CreD"/>
    <property type="match status" value="1"/>
</dbReference>
<reference evidence="2 3" key="1">
    <citation type="submission" date="2014-09" db="EMBL/GenBank/DDBJ databases">
        <title>Draft Genome Sequence of Draconibacterium sp. JN14CK-3.</title>
        <authorList>
            <person name="Dong C."/>
            <person name="Lai Q."/>
            <person name="Shao Z."/>
        </authorList>
    </citation>
    <scope>NUCLEOTIDE SEQUENCE [LARGE SCALE GENOMIC DNA]</scope>
    <source>
        <strain evidence="2 3">JN14CK-3</strain>
    </source>
</reference>
<dbReference type="NCBIfam" id="NF008712">
    <property type="entry name" value="PRK11715.1-1"/>
    <property type="match status" value="1"/>
</dbReference>
<gene>
    <name evidence="2" type="ORF">LH29_13545</name>
</gene>
<feature type="transmembrane region" description="Helical" evidence="1">
    <location>
        <begin position="341"/>
        <end position="360"/>
    </location>
</feature>
<dbReference type="OrthoDB" id="9791851at2"/>
<feature type="transmembrane region" description="Helical" evidence="1">
    <location>
        <begin position="366"/>
        <end position="384"/>
    </location>
</feature>
<dbReference type="Pfam" id="PF06123">
    <property type="entry name" value="CreD"/>
    <property type="match status" value="1"/>
</dbReference>
<protein>
    <recommendedName>
        <fullName evidence="4">Inner membrane protein</fullName>
    </recommendedName>
</protein>
<dbReference type="PATRIC" id="fig|1544798.3.peg.2870"/>
<evidence type="ECO:0000313" key="2">
    <source>
        <dbReference type="EMBL" id="KJF43271.1"/>
    </source>
</evidence>
<dbReference type="PANTHER" id="PTHR30092:SF0">
    <property type="entry name" value="INNER MEMBRANE PROTEIN CRED"/>
    <property type="match status" value="1"/>
</dbReference>